<gene>
    <name evidence="7" type="ORF">MMF94_01505</name>
</gene>
<geneLocation type="plasmid" evidence="7">
    <name>unnamed</name>
</geneLocation>
<accession>A0ABS9T740</accession>
<dbReference type="InterPro" id="IPR000847">
    <property type="entry name" value="LysR_HTH_N"/>
</dbReference>
<evidence type="ECO:0000313" key="7">
    <source>
        <dbReference type="EMBL" id="MCH6164342.1"/>
    </source>
</evidence>
<comment type="similarity">
    <text evidence="1">Belongs to the LysR transcriptional regulatory family.</text>
</comment>
<keyword evidence="8" id="KW-1185">Reference proteome</keyword>
<keyword evidence="4" id="KW-0804">Transcription</keyword>
<evidence type="ECO:0000256" key="5">
    <source>
        <dbReference type="SAM" id="MobiDB-lite"/>
    </source>
</evidence>
<keyword evidence="7" id="KW-0614">Plasmid</keyword>
<dbReference type="CDD" id="cd08417">
    <property type="entry name" value="PBP2_Nitroaromatics_like"/>
    <property type="match status" value="1"/>
</dbReference>
<feature type="region of interest" description="Disordered" evidence="5">
    <location>
        <begin position="311"/>
        <end position="341"/>
    </location>
</feature>
<keyword evidence="3" id="KW-0238">DNA-binding</keyword>
<feature type="compositionally biased region" description="Basic and acidic residues" evidence="5">
    <location>
        <begin position="311"/>
        <end position="328"/>
    </location>
</feature>
<evidence type="ECO:0000256" key="2">
    <source>
        <dbReference type="ARBA" id="ARBA00023015"/>
    </source>
</evidence>
<proteinExistence type="inferred from homology"/>
<dbReference type="Pfam" id="PF00126">
    <property type="entry name" value="HTH_1"/>
    <property type="match status" value="1"/>
</dbReference>
<dbReference type="RefSeq" id="WP_241034543.1">
    <property type="nucleotide sequence ID" value="NZ_BAAAJF010000034.1"/>
</dbReference>
<evidence type="ECO:0000256" key="4">
    <source>
        <dbReference type="ARBA" id="ARBA00023163"/>
    </source>
</evidence>
<keyword evidence="2" id="KW-0805">Transcription regulation</keyword>
<dbReference type="Pfam" id="PF03466">
    <property type="entry name" value="LysR_substrate"/>
    <property type="match status" value="1"/>
</dbReference>
<protein>
    <submittedName>
        <fullName evidence="7">LysR substrate-binding domain-containing protein</fullName>
    </submittedName>
</protein>
<dbReference type="InterPro" id="IPR036390">
    <property type="entry name" value="WH_DNA-bd_sf"/>
</dbReference>
<name>A0ABS9T740_9PSEU</name>
<evidence type="ECO:0000259" key="6">
    <source>
        <dbReference type="PROSITE" id="PS50931"/>
    </source>
</evidence>
<dbReference type="InterPro" id="IPR005119">
    <property type="entry name" value="LysR_subst-bd"/>
</dbReference>
<sequence length="341" mass="37860">MTRAPVSLANLDLNLLVFLRELLRERNVTRAAQRIGVTQSAASAALSRLRRHFGDELLVRNRGGYLLSPLAVQLADQVEPVCTSMERLFSTSPEFRPEESDREFTLLVPDYVLAAFGERLSRELYAAAPRARLHVQVVKQALPADIVDTLRVLDGIVSAPGIALRAPGIRSMELFRDRWVCVVAADNPVADGSGGSLALADLQRLPWVVPHHPDGGYPATFPLAPLIARLNDPPRVAVRVDSYQATPYFVAGTDRVAVMQRRLAALFADRPDLRVLECPGEPPAIVETLWWHEKHDEDDAHRWFREVTARAAREPESAVRASRPDHFTLESPSAAPERRSS</sequence>
<dbReference type="InterPro" id="IPR050389">
    <property type="entry name" value="LysR-type_TF"/>
</dbReference>
<dbReference type="PANTHER" id="PTHR30118:SF15">
    <property type="entry name" value="TRANSCRIPTIONAL REGULATORY PROTEIN"/>
    <property type="match status" value="1"/>
</dbReference>
<dbReference type="InterPro" id="IPR036388">
    <property type="entry name" value="WH-like_DNA-bd_sf"/>
</dbReference>
<evidence type="ECO:0000256" key="1">
    <source>
        <dbReference type="ARBA" id="ARBA00009437"/>
    </source>
</evidence>
<dbReference type="SUPFAM" id="SSF53850">
    <property type="entry name" value="Periplasmic binding protein-like II"/>
    <property type="match status" value="1"/>
</dbReference>
<evidence type="ECO:0000256" key="3">
    <source>
        <dbReference type="ARBA" id="ARBA00023125"/>
    </source>
</evidence>
<evidence type="ECO:0000313" key="8">
    <source>
        <dbReference type="Proteomes" id="UP001299970"/>
    </source>
</evidence>
<dbReference type="SUPFAM" id="SSF46785">
    <property type="entry name" value="Winged helix' DNA-binding domain"/>
    <property type="match status" value="1"/>
</dbReference>
<comment type="caution">
    <text evidence="7">The sequence shown here is derived from an EMBL/GenBank/DDBJ whole genome shotgun (WGS) entry which is preliminary data.</text>
</comment>
<dbReference type="Gene3D" id="3.40.190.10">
    <property type="entry name" value="Periplasmic binding protein-like II"/>
    <property type="match status" value="2"/>
</dbReference>
<dbReference type="PRINTS" id="PR00039">
    <property type="entry name" value="HTHLYSR"/>
</dbReference>
<dbReference type="Proteomes" id="UP001299970">
    <property type="component" value="Unassembled WGS sequence"/>
</dbReference>
<dbReference type="PANTHER" id="PTHR30118">
    <property type="entry name" value="HTH-TYPE TRANSCRIPTIONAL REGULATOR LEUO-RELATED"/>
    <property type="match status" value="1"/>
</dbReference>
<feature type="domain" description="HTH lysR-type" evidence="6">
    <location>
        <begin position="11"/>
        <end position="68"/>
    </location>
</feature>
<dbReference type="EMBL" id="JAKXMK010000002">
    <property type="protein sequence ID" value="MCH6164342.1"/>
    <property type="molecule type" value="Genomic_DNA"/>
</dbReference>
<dbReference type="Gene3D" id="1.10.10.10">
    <property type="entry name" value="Winged helix-like DNA-binding domain superfamily/Winged helix DNA-binding domain"/>
    <property type="match status" value="1"/>
</dbReference>
<reference evidence="7 8" key="1">
    <citation type="submission" date="2022-03" db="EMBL/GenBank/DDBJ databases">
        <title>Pseudonocardia alaer sp. nov., a novel actinomycete isolated from reed forest soil.</title>
        <authorList>
            <person name="Wang L."/>
        </authorList>
    </citation>
    <scope>NUCLEOTIDE SEQUENCE [LARGE SCALE GENOMIC DNA]</scope>
    <source>
        <strain evidence="7 8">Y-16303</strain>
        <plasmid evidence="7">unnamed</plasmid>
    </source>
</reference>
<organism evidence="7 8">
    <name type="scientific">Pseudonocardia alaniniphila</name>
    <dbReference type="NCBI Taxonomy" id="75291"/>
    <lineage>
        <taxon>Bacteria</taxon>
        <taxon>Bacillati</taxon>
        <taxon>Actinomycetota</taxon>
        <taxon>Actinomycetes</taxon>
        <taxon>Pseudonocardiales</taxon>
        <taxon>Pseudonocardiaceae</taxon>
        <taxon>Pseudonocardia</taxon>
    </lineage>
</organism>
<dbReference type="PROSITE" id="PS50931">
    <property type="entry name" value="HTH_LYSR"/>
    <property type="match status" value="1"/>
</dbReference>
<dbReference type="InterPro" id="IPR037402">
    <property type="entry name" value="YidZ_PBP2"/>
</dbReference>